<dbReference type="AlphaFoldDB" id="A0A917QZ11"/>
<dbReference type="EMBL" id="BMPQ01000011">
    <property type="protein sequence ID" value="GGK79006.1"/>
    <property type="molecule type" value="Genomic_DNA"/>
</dbReference>
<accession>A0A917QZ11</accession>
<organism evidence="1 2">
    <name type="scientific">Streptomyces flaveus</name>
    <dbReference type="NCBI Taxonomy" id="66370"/>
    <lineage>
        <taxon>Bacteria</taxon>
        <taxon>Bacillati</taxon>
        <taxon>Actinomycetota</taxon>
        <taxon>Actinomycetes</taxon>
        <taxon>Kitasatosporales</taxon>
        <taxon>Streptomycetaceae</taxon>
        <taxon>Streptomyces</taxon>
        <taxon>Streptomyces aurantiacus group</taxon>
    </lineage>
</organism>
<gene>
    <name evidence="1" type="ORF">GCM10010094_45270</name>
</gene>
<dbReference type="InterPro" id="IPR029063">
    <property type="entry name" value="SAM-dependent_MTases_sf"/>
</dbReference>
<evidence type="ECO:0000313" key="1">
    <source>
        <dbReference type="EMBL" id="GGK79006.1"/>
    </source>
</evidence>
<sequence length="106" mass="11970">MPRSCAALADDLEASGQLTDPTWRKVFETVPRHPYVPEFWTLTGQGQRRVTSADPVWLDVVYTDDALATQLTDGVSLFRCHGRRVSTKTSEPLLRNLGRRRRGWAG</sequence>
<comment type="caution">
    <text evidence="1">The sequence shown here is derived from an EMBL/GenBank/DDBJ whole genome shotgun (WGS) entry which is preliminary data.</text>
</comment>
<name>A0A917QZ11_9ACTN</name>
<dbReference type="Gene3D" id="3.40.50.150">
    <property type="entry name" value="Vaccinia Virus protein VP39"/>
    <property type="match status" value="1"/>
</dbReference>
<proteinExistence type="predicted"/>
<protein>
    <submittedName>
        <fullName evidence="1">Uncharacterized protein</fullName>
    </submittedName>
</protein>
<keyword evidence="2" id="KW-1185">Reference proteome</keyword>
<reference evidence="1" key="1">
    <citation type="journal article" date="2014" name="Int. J. Syst. Evol. Microbiol.">
        <title>Complete genome sequence of Corynebacterium casei LMG S-19264T (=DSM 44701T), isolated from a smear-ripened cheese.</title>
        <authorList>
            <consortium name="US DOE Joint Genome Institute (JGI-PGF)"/>
            <person name="Walter F."/>
            <person name="Albersmeier A."/>
            <person name="Kalinowski J."/>
            <person name="Ruckert C."/>
        </authorList>
    </citation>
    <scope>NUCLEOTIDE SEQUENCE</scope>
    <source>
        <strain evidence="1">JCM 3035</strain>
    </source>
</reference>
<reference evidence="1" key="2">
    <citation type="submission" date="2020-09" db="EMBL/GenBank/DDBJ databases">
        <authorList>
            <person name="Sun Q."/>
            <person name="Ohkuma M."/>
        </authorList>
    </citation>
    <scope>NUCLEOTIDE SEQUENCE</scope>
    <source>
        <strain evidence="1">JCM 3035</strain>
    </source>
</reference>
<dbReference type="Proteomes" id="UP000637788">
    <property type="component" value="Unassembled WGS sequence"/>
</dbReference>
<evidence type="ECO:0000313" key="2">
    <source>
        <dbReference type="Proteomes" id="UP000637788"/>
    </source>
</evidence>
<dbReference type="RefSeq" id="WP_189323700.1">
    <property type="nucleotide sequence ID" value="NZ_BMPQ01000011.1"/>
</dbReference>